<name>A0AAP0QBZ4_9ROSI</name>
<dbReference type="AlphaFoldDB" id="A0AAP0QBZ4"/>
<feature type="region of interest" description="Disordered" evidence="1">
    <location>
        <begin position="73"/>
        <end position="94"/>
    </location>
</feature>
<reference evidence="3 4" key="1">
    <citation type="submission" date="2024-05" db="EMBL/GenBank/DDBJ databases">
        <title>Haplotype-resolved chromosome-level genome assembly of Huyou (Citrus changshanensis).</title>
        <authorList>
            <person name="Miao C."/>
            <person name="Chen W."/>
            <person name="Wu Y."/>
            <person name="Wang L."/>
            <person name="Zhao S."/>
            <person name="Grierson D."/>
            <person name="Xu C."/>
            <person name="Chen K."/>
        </authorList>
    </citation>
    <scope>NUCLEOTIDE SEQUENCE [LARGE SCALE GENOMIC DNA]</scope>
    <source>
        <strain evidence="3">01-14</strain>
        <tissue evidence="3">Leaf</tissue>
    </source>
</reference>
<accession>A0AAP0QBZ4</accession>
<sequence length="94" mass="10372">MSCCSFYPQMGACIMVLPHFMYAEMNLFKIAETKAAAGLKASATYINFLMHYGFYSASVLCALYKYKSLRMKSGDPSFDQQSTSSSSSIVTVDS</sequence>
<evidence type="ECO:0000256" key="1">
    <source>
        <dbReference type="SAM" id="MobiDB-lite"/>
    </source>
</evidence>
<dbReference type="Proteomes" id="UP001428341">
    <property type="component" value="Unassembled WGS sequence"/>
</dbReference>
<keyword evidence="2" id="KW-1133">Transmembrane helix</keyword>
<feature type="compositionally biased region" description="Low complexity" evidence="1">
    <location>
        <begin position="77"/>
        <end position="94"/>
    </location>
</feature>
<feature type="transmembrane region" description="Helical" evidence="2">
    <location>
        <begin position="45"/>
        <end position="64"/>
    </location>
</feature>
<evidence type="ECO:0000256" key="2">
    <source>
        <dbReference type="SAM" id="Phobius"/>
    </source>
</evidence>
<dbReference type="EMBL" id="JBCGBO010000024">
    <property type="protein sequence ID" value="KAK9181204.1"/>
    <property type="molecule type" value="Genomic_DNA"/>
</dbReference>
<proteinExistence type="predicted"/>
<keyword evidence="2" id="KW-0812">Transmembrane</keyword>
<keyword evidence="2" id="KW-0472">Membrane</keyword>
<comment type="caution">
    <text evidence="3">The sequence shown here is derived from an EMBL/GenBank/DDBJ whole genome shotgun (WGS) entry which is preliminary data.</text>
</comment>
<evidence type="ECO:0000313" key="4">
    <source>
        <dbReference type="Proteomes" id="UP001428341"/>
    </source>
</evidence>
<keyword evidence="4" id="KW-1185">Reference proteome</keyword>
<organism evidence="3 4">
    <name type="scientific">Citrus x changshan-huyou</name>
    <dbReference type="NCBI Taxonomy" id="2935761"/>
    <lineage>
        <taxon>Eukaryota</taxon>
        <taxon>Viridiplantae</taxon>
        <taxon>Streptophyta</taxon>
        <taxon>Embryophyta</taxon>
        <taxon>Tracheophyta</taxon>
        <taxon>Spermatophyta</taxon>
        <taxon>Magnoliopsida</taxon>
        <taxon>eudicotyledons</taxon>
        <taxon>Gunneridae</taxon>
        <taxon>Pentapetalae</taxon>
        <taxon>rosids</taxon>
        <taxon>malvids</taxon>
        <taxon>Sapindales</taxon>
        <taxon>Rutaceae</taxon>
        <taxon>Aurantioideae</taxon>
        <taxon>Citrus</taxon>
    </lineage>
</organism>
<gene>
    <name evidence="3" type="ORF">WN944_024341</name>
</gene>
<protein>
    <submittedName>
        <fullName evidence="3">Uncharacterized protein</fullName>
    </submittedName>
</protein>
<evidence type="ECO:0000313" key="3">
    <source>
        <dbReference type="EMBL" id="KAK9181204.1"/>
    </source>
</evidence>